<sequence length="234" mass="25044">MKRIGRLGQPPAGCARTTAGAAVPSRPSAARRGIAWVIVILPVAGRIGRNHMRREAGPGDRDRGMAALAVTPIGHLETPWSTPGDCPRNGRQPDPAPECRAVVVPAFRDGLLGLEGFSHLILLYWMHRAPTPALRFTPPFDREERGIFATRAPFRPNPVALSVVRFHGFAAPGVLRVTNLDCASGTPLPPYREDAVGGVLLTSKAPLRDSSGEVTAVITTSIPLVAPAEPERER</sequence>
<dbReference type="PANTHER" id="PTHR12818:SF0">
    <property type="entry name" value="TRNA (ADENINE(37)-N6)-METHYLTRANSFERASE"/>
    <property type="match status" value="1"/>
</dbReference>
<comment type="similarity">
    <text evidence="2">Belongs to the tRNA methyltransferase O family.</text>
</comment>
<dbReference type="PROSITE" id="PS51668">
    <property type="entry name" value="TSAA_2"/>
    <property type="match status" value="1"/>
</dbReference>
<accession>A0ABS1D2C9</accession>
<dbReference type="CDD" id="cd09281">
    <property type="entry name" value="UPF0066"/>
    <property type="match status" value="1"/>
</dbReference>
<gene>
    <name evidence="5" type="ORF">CKO45_22260</name>
</gene>
<dbReference type="Pfam" id="PF01980">
    <property type="entry name" value="TrmO_N"/>
    <property type="match status" value="1"/>
</dbReference>
<feature type="domain" description="TsaA-like" evidence="4">
    <location>
        <begin position="70"/>
        <end position="203"/>
    </location>
</feature>
<evidence type="ECO:0000313" key="5">
    <source>
        <dbReference type="EMBL" id="MBK1660944.1"/>
    </source>
</evidence>
<proteinExistence type="inferred from homology"/>
<keyword evidence="1" id="KW-0949">S-adenosyl-L-methionine</keyword>
<dbReference type="InterPro" id="IPR040372">
    <property type="entry name" value="YaeB-like"/>
</dbReference>
<dbReference type="SUPFAM" id="SSF118196">
    <property type="entry name" value="YaeB-like"/>
    <property type="match status" value="1"/>
</dbReference>
<protein>
    <recommendedName>
        <fullName evidence="4">TsaA-like domain-containing protein</fullName>
    </recommendedName>
</protein>
<dbReference type="InterPro" id="IPR036413">
    <property type="entry name" value="YaeB-like_sf"/>
</dbReference>
<evidence type="ECO:0000313" key="6">
    <source>
        <dbReference type="Proteomes" id="UP000697995"/>
    </source>
</evidence>
<evidence type="ECO:0000256" key="3">
    <source>
        <dbReference type="SAM" id="MobiDB-lite"/>
    </source>
</evidence>
<organism evidence="5 6">
    <name type="scientific">Paracraurococcus ruber</name>
    <dbReference type="NCBI Taxonomy" id="77675"/>
    <lineage>
        <taxon>Bacteria</taxon>
        <taxon>Pseudomonadati</taxon>
        <taxon>Pseudomonadota</taxon>
        <taxon>Alphaproteobacteria</taxon>
        <taxon>Acetobacterales</taxon>
        <taxon>Roseomonadaceae</taxon>
        <taxon>Paracraurococcus</taxon>
    </lineage>
</organism>
<keyword evidence="6" id="KW-1185">Reference proteome</keyword>
<name>A0ABS1D2C9_9PROT</name>
<reference evidence="5 6" key="1">
    <citation type="journal article" date="2020" name="Microorganisms">
        <title>Osmotic Adaptation and Compatible Solute Biosynthesis of Phototrophic Bacteria as Revealed from Genome Analyses.</title>
        <authorList>
            <person name="Imhoff J.F."/>
            <person name="Rahn T."/>
            <person name="Kunzel S."/>
            <person name="Keller A."/>
            <person name="Neulinger S.C."/>
        </authorList>
    </citation>
    <scope>NUCLEOTIDE SEQUENCE [LARGE SCALE GENOMIC DNA]</scope>
    <source>
        <strain evidence="5 6">DSM 15382</strain>
    </source>
</reference>
<dbReference type="EMBL" id="NRSG01000231">
    <property type="protein sequence ID" value="MBK1660944.1"/>
    <property type="molecule type" value="Genomic_DNA"/>
</dbReference>
<dbReference type="InterPro" id="IPR036414">
    <property type="entry name" value="YaeB_N_sf"/>
</dbReference>
<evidence type="ECO:0000256" key="2">
    <source>
        <dbReference type="ARBA" id="ARBA00033753"/>
    </source>
</evidence>
<evidence type="ECO:0000256" key="1">
    <source>
        <dbReference type="ARBA" id="ARBA00022691"/>
    </source>
</evidence>
<dbReference type="PANTHER" id="PTHR12818">
    <property type="entry name" value="TRNA (ADENINE(37)-N6)-METHYLTRANSFERASE"/>
    <property type="match status" value="1"/>
</dbReference>
<evidence type="ECO:0000259" key="4">
    <source>
        <dbReference type="PROSITE" id="PS51668"/>
    </source>
</evidence>
<feature type="region of interest" description="Disordered" evidence="3">
    <location>
        <begin position="1"/>
        <end position="20"/>
    </location>
</feature>
<comment type="caution">
    <text evidence="5">The sequence shown here is derived from an EMBL/GenBank/DDBJ whole genome shotgun (WGS) entry which is preliminary data.</text>
</comment>
<dbReference type="Proteomes" id="UP000697995">
    <property type="component" value="Unassembled WGS sequence"/>
</dbReference>
<dbReference type="InterPro" id="IPR023370">
    <property type="entry name" value="TrmO-like_N"/>
</dbReference>
<dbReference type="Gene3D" id="2.40.30.70">
    <property type="entry name" value="YaeB-like"/>
    <property type="match status" value="1"/>
</dbReference>